<name>A0A2H0KQH5_9BACT</name>
<comment type="caution">
    <text evidence="1">The sequence shown here is derived from an EMBL/GenBank/DDBJ whole genome shotgun (WGS) entry which is preliminary data.</text>
</comment>
<dbReference type="Proteomes" id="UP000231550">
    <property type="component" value="Unassembled WGS sequence"/>
</dbReference>
<dbReference type="AlphaFoldDB" id="A0A2H0KQH5"/>
<sequence length="96" mass="11297">MKFKIKKTNDNIIDLIRRRGYSYRGRRGEEMMFVRRAGFSDYPRFHIYLKEEESGFVLNLHLDQKKASYAGSRAHSGEREGEVIEKEAERISGIIL</sequence>
<protein>
    <recommendedName>
        <fullName evidence="3">DUF4304 domain-containing protein</fullName>
    </recommendedName>
</protein>
<evidence type="ECO:0000313" key="1">
    <source>
        <dbReference type="EMBL" id="PIQ74396.1"/>
    </source>
</evidence>
<reference evidence="1 2" key="1">
    <citation type="submission" date="2017-09" db="EMBL/GenBank/DDBJ databases">
        <title>Depth-based differentiation of microbial function through sediment-hosted aquifers and enrichment of novel symbionts in the deep terrestrial subsurface.</title>
        <authorList>
            <person name="Probst A.J."/>
            <person name="Ladd B."/>
            <person name="Jarett J.K."/>
            <person name="Geller-Mcgrath D.E."/>
            <person name="Sieber C.M."/>
            <person name="Emerson J.B."/>
            <person name="Anantharaman K."/>
            <person name="Thomas B.C."/>
            <person name="Malmstrom R."/>
            <person name="Stieglmeier M."/>
            <person name="Klingl A."/>
            <person name="Woyke T."/>
            <person name="Ryan C.M."/>
            <person name="Banfield J.F."/>
        </authorList>
    </citation>
    <scope>NUCLEOTIDE SEQUENCE [LARGE SCALE GENOMIC DNA]</scope>
    <source>
        <strain evidence="1">CG11_big_fil_rev_8_21_14_0_20_44_10</strain>
    </source>
</reference>
<evidence type="ECO:0008006" key="3">
    <source>
        <dbReference type="Google" id="ProtNLM"/>
    </source>
</evidence>
<accession>A0A2H0KQH5</accession>
<evidence type="ECO:0000313" key="2">
    <source>
        <dbReference type="Proteomes" id="UP000231550"/>
    </source>
</evidence>
<organism evidence="1 2">
    <name type="scientific">Candidatus Portnoybacteria bacterium CG11_big_fil_rev_8_21_14_0_20_44_10</name>
    <dbReference type="NCBI Taxonomy" id="1974818"/>
    <lineage>
        <taxon>Bacteria</taxon>
        <taxon>Candidatus Portnoyibacteriota</taxon>
    </lineage>
</organism>
<gene>
    <name evidence="1" type="ORF">COV85_02370</name>
</gene>
<proteinExistence type="predicted"/>
<dbReference type="EMBL" id="PCVN01000057">
    <property type="protein sequence ID" value="PIQ74396.1"/>
    <property type="molecule type" value="Genomic_DNA"/>
</dbReference>